<dbReference type="Proteomes" id="UP000591948">
    <property type="component" value="Unassembled WGS sequence"/>
</dbReference>
<protein>
    <submittedName>
        <fullName evidence="1">Uncharacterized protein</fullName>
    </submittedName>
</protein>
<reference evidence="1 2" key="1">
    <citation type="journal article" date="2020" name="Front. Microbiol.">
        <title>Single-cell genomics of novel Actinobacteria with the Wood-Ljungdahl pathway discovered in a serpentinizing system.</title>
        <authorList>
            <person name="Merino N."/>
            <person name="Kawai M."/>
            <person name="Boyd E.S."/>
            <person name="Colman D.R."/>
            <person name="McGlynn S.E."/>
            <person name="Nealson K.H."/>
            <person name="Kurokawa K."/>
            <person name="Hongoh Y."/>
        </authorList>
    </citation>
    <scope>NUCLEOTIDE SEQUENCE [LARGE SCALE GENOMIC DNA]</scope>
    <source>
        <strain evidence="1 2">S33</strain>
    </source>
</reference>
<name>A0A6V8P3W7_9ACTN</name>
<dbReference type="RefSeq" id="WP_176233236.1">
    <property type="nucleotide sequence ID" value="NZ_BLRY01000025.1"/>
</dbReference>
<gene>
    <name evidence="1" type="ORF">HKBW3S33_00706</name>
</gene>
<accession>A0A6V8P3W7</accession>
<evidence type="ECO:0000313" key="1">
    <source>
        <dbReference type="EMBL" id="GFP27292.1"/>
    </source>
</evidence>
<evidence type="ECO:0000313" key="2">
    <source>
        <dbReference type="Proteomes" id="UP000591948"/>
    </source>
</evidence>
<dbReference type="AlphaFoldDB" id="A0A6V8P3W7"/>
<organism evidence="1 2">
    <name type="scientific">Candidatus Hakubella thermalkaliphila</name>
    <dbReference type="NCBI Taxonomy" id="2754717"/>
    <lineage>
        <taxon>Bacteria</taxon>
        <taxon>Bacillati</taxon>
        <taxon>Actinomycetota</taxon>
        <taxon>Actinomycetota incertae sedis</taxon>
        <taxon>Candidatus Hakubellales</taxon>
        <taxon>Candidatus Hakubellaceae</taxon>
        <taxon>Candidatus Hakubella</taxon>
    </lineage>
</organism>
<proteinExistence type="predicted"/>
<comment type="caution">
    <text evidence="1">The sequence shown here is derived from an EMBL/GenBank/DDBJ whole genome shotgun (WGS) entry which is preliminary data.</text>
</comment>
<keyword evidence="2" id="KW-1185">Reference proteome</keyword>
<dbReference type="EMBL" id="BLRY01000025">
    <property type="protein sequence ID" value="GFP27292.1"/>
    <property type="molecule type" value="Genomic_DNA"/>
</dbReference>
<sequence>MKFEDLKKLYLGKKEQLGAETYKRISELLKEAKEIHKRDWLKHPTPNGDHEQSWRAFKGKNFTLLLSSISSSVKT</sequence>